<gene>
    <name evidence="1" type="ORF">LCGC14_2533900</name>
</gene>
<accession>A0A0F9DKT2</accession>
<feature type="non-terminal residue" evidence="1">
    <location>
        <position position="1"/>
    </location>
</feature>
<organism evidence="1">
    <name type="scientific">marine sediment metagenome</name>
    <dbReference type="NCBI Taxonomy" id="412755"/>
    <lineage>
        <taxon>unclassified sequences</taxon>
        <taxon>metagenomes</taxon>
        <taxon>ecological metagenomes</taxon>
    </lineage>
</organism>
<reference evidence="1" key="1">
    <citation type="journal article" date="2015" name="Nature">
        <title>Complex archaea that bridge the gap between prokaryotes and eukaryotes.</title>
        <authorList>
            <person name="Spang A."/>
            <person name="Saw J.H."/>
            <person name="Jorgensen S.L."/>
            <person name="Zaremba-Niedzwiedzka K."/>
            <person name="Martijn J."/>
            <person name="Lind A.E."/>
            <person name="van Eijk R."/>
            <person name="Schleper C."/>
            <person name="Guy L."/>
            <person name="Ettema T.J."/>
        </authorList>
    </citation>
    <scope>NUCLEOTIDE SEQUENCE</scope>
</reference>
<protein>
    <submittedName>
        <fullName evidence="1">Uncharacterized protein</fullName>
    </submittedName>
</protein>
<sequence length="35" mass="3733">GTLSSTNQWDTVKLICRVTNADWSVVGTVGVLNVV</sequence>
<dbReference type="AlphaFoldDB" id="A0A0F9DKT2"/>
<proteinExistence type="predicted"/>
<name>A0A0F9DKT2_9ZZZZ</name>
<comment type="caution">
    <text evidence="1">The sequence shown here is derived from an EMBL/GenBank/DDBJ whole genome shotgun (WGS) entry which is preliminary data.</text>
</comment>
<evidence type="ECO:0000313" key="1">
    <source>
        <dbReference type="EMBL" id="KKL12623.1"/>
    </source>
</evidence>
<dbReference type="EMBL" id="LAZR01041184">
    <property type="protein sequence ID" value="KKL12623.1"/>
    <property type="molecule type" value="Genomic_DNA"/>
</dbReference>